<dbReference type="InterPro" id="IPR036222">
    <property type="entry name" value="CAP_N_sf"/>
</dbReference>
<dbReference type="Gene3D" id="2.160.20.70">
    <property type="match status" value="1"/>
</dbReference>
<name>A0ABQ9YHB6_9EUKA</name>
<dbReference type="InterPro" id="IPR013912">
    <property type="entry name" value="Adenylate_cyclase-assoc_CAP_C"/>
</dbReference>
<feature type="compositionally biased region" description="Basic and acidic residues" evidence="2">
    <location>
        <begin position="246"/>
        <end position="270"/>
    </location>
</feature>
<dbReference type="SUPFAM" id="SSF101278">
    <property type="entry name" value="N-terminal domain of adenylylcyclase associated protein, CAP"/>
    <property type="match status" value="1"/>
</dbReference>
<evidence type="ECO:0000313" key="4">
    <source>
        <dbReference type="EMBL" id="KAK2963134.1"/>
    </source>
</evidence>
<dbReference type="Proteomes" id="UP001281761">
    <property type="component" value="Unassembled WGS sequence"/>
</dbReference>
<dbReference type="InterPro" id="IPR001837">
    <property type="entry name" value="Adenylate_cyclase-assoc_CAP"/>
</dbReference>
<dbReference type="PANTHER" id="PTHR10652:SF0">
    <property type="entry name" value="ADENYLYL CYCLASE-ASSOCIATED PROTEIN"/>
    <property type="match status" value="1"/>
</dbReference>
<dbReference type="Pfam" id="PF08603">
    <property type="entry name" value="CAP_C"/>
    <property type="match status" value="1"/>
</dbReference>
<dbReference type="EMBL" id="JARBJD010000007">
    <property type="protein sequence ID" value="KAK2963134.1"/>
    <property type="molecule type" value="Genomic_DNA"/>
</dbReference>
<dbReference type="InterPro" id="IPR016098">
    <property type="entry name" value="CAP/MinC_C"/>
</dbReference>
<feature type="domain" description="C-CAP/cofactor C-like" evidence="3">
    <location>
        <begin position="291"/>
        <end position="435"/>
    </location>
</feature>
<comment type="similarity">
    <text evidence="1">Belongs to the CAP family.</text>
</comment>
<evidence type="ECO:0000313" key="5">
    <source>
        <dbReference type="Proteomes" id="UP001281761"/>
    </source>
</evidence>
<organism evidence="4 5">
    <name type="scientific">Blattamonas nauphoetae</name>
    <dbReference type="NCBI Taxonomy" id="2049346"/>
    <lineage>
        <taxon>Eukaryota</taxon>
        <taxon>Metamonada</taxon>
        <taxon>Preaxostyla</taxon>
        <taxon>Oxymonadida</taxon>
        <taxon>Blattamonas</taxon>
    </lineage>
</organism>
<reference evidence="4 5" key="1">
    <citation type="journal article" date="2022" name="bioRxiv">
        <title>Genomics of Preaxostyla Flagellates Illuminates Evolutionary Transitions and the Path Towards Mitochondrial Loss.</title>
        <authorList>
            <person name="Novak L.V.F."/>
            <person name="Treitli S.C."/>
            <person name="Pyrih J."/>
            <person name="Halakuc P."/>
            <person name="Pipaliya S.V."/>
            <person name="Vacek V."/>
            <person name="Brzon O."/>
            <person name="Soukal P."/>
            <person name="Eme L."/>
            <person name="Dacks J.B."/>
            <person name="Karnkowska A."/>
            <person name="Elias M."/>
            <person name="Hampl V."/>
        </authorList>
    </citation>
    <scope>NUCLEOTIDE SEQUENCE [LARGE SCALE GENOMIC DNA]</scope>
    <source>
        <strain evidence="4">NAU3</strain>
        <tissue evidence="4">Gut</tissue>
    </source>
</reference>
<dbReference type="InterPro" id="IPR006599">
    <property type="entry name" value="CARP_motif"/>
</dbReference>
<protein>
    <submittedName>
        <fullName evidence="4">Cyclase-associated protein</fullName>
    </submittedName>
</protein>
<evidence type="ECO:0000256" key="1">
    <source>
        <dbReference type="ARBA" id="ARBA00007659"/>
    </source>
</evidence>
<dbReference type="PROSITE" id="PS51329">
    <property type="entry name" value="C_CAP_COFACTOR_C"/>
    <property type="match status" value="1"/>
</dbReference>
<comment type="caution">
    <text evidence="4">The sequence shown here is derived from an EMBL/GenBank/DDBJ whole genome shotgun (WGS) entry which is preliminary data.</text>
</comment>
<dbReference type="PANTHER" id="PTHR10652">
    <property type="entry name" value="ADENYLYL CYCLASE-ASSOCIATED PROTEIN"/>
    <property type="match status" value="1"/>
</dbReference>
<dbReference type="InterPro" id="IPR053950">
    <property type="entry name" value="CAP_N"/>
</dbReference>
<proteinExistence type="inferred from homology"/>
<dbReference type="SMART" id="SM00673">
    <property type="entry name" value="CARP"/>
    <property type="match status" value="2"/>
</dbReference>
<dbReference type="SUPFAM" id="SSF69340">
    <property type="entry name" value="C-terminal domain of adenylylcyclase associated protein"/>
    <property type="match status" value="1"/>
</dbReference>
<evidence type="ECO:0000259" key="3">
    <source>
        <dbReference type="PROSITE" id="PS51329"/>
    </source>
</evidence>
<evidence type="ECO:0000256" key="2">
    <source>
        <dbReference type="SAM" id="MobiDB-lite"/>
    </source>
</evidence>
<accession>A0ABQ9YHB6</accession>
<dbReference type="InterPro" id="IPR036223">
    <property type="entry name" value="CAP_C_sf"/>
</dbReference>
<dbReference type="InterPro" id="IPR017901">
    <property type="entry name" value="C-CAP_CF_C-like"/>
</dbReference>
<dbReference type="Pfam" id="PF21938">
    <property type="entry name" value="CAP_N"/>
    <property type="match status" value="1"/>
</dbReference>
<sequence length="457" mass="50376">MDQLAQIAARLEKVADRLEKCGGPVQEEQAPDAFDLFLTQYLDPIVAAAKTLPEKIQKMNQLFEQVYREEAKIIKQALQCQKPTPDELKNLAKPIDENIKALLKIAPFKNEDIYNYGKTLEEASKCANWILIAQTPMDYIDNTWQVGEVFCLKLIRETKTEKPEHAAWANAVKKFCVELLAFVKEYHRTGLTWNAKGKPLSQFVPSAAPAAAPAPAQAKAVETTTSTGPAAVDLSAALSVGTSGLKKVDPSEKTKNRPAEERKSTVPDDISAKRLEREAQAATKAAVKVSPPKFENVRGRLHVEHQVNNKELKFDSESPRQIIYLFNDKNSALQVSGKVNGVTIDKCINCQVVLDSVIANIEIINSRNVSIQITGNASSIVIESSEDVKMYLSEESKKSIEIFSAKSNGMIVYAPGIRVDPDTKEATEGQCEYPLPSTITSKFNDKGELDSGFVKHG</sequence>
<keyword evidence="5" id="KW-1185">Reference proteome</keyword>
<gene>
    <name evidence="4" type="ORF">BLNAU_1667</name>
</gene>
<dbReference type="Gene3D" id="1.25.40.330">
    <property type="entry name" value="Adenylate cyclase-associated CAP, N-terminal domain"/>
    <property type="match status" value="1"/>
</dbReference>
<feature type="region of interest" description="Disordered" evidence="2">
    <location>
        <begin position="244"/>
        <end position="270"/>
    </location>
</feature>